<accession>E6WTD2</accession>
<evidence type="ECO:0000259" key="2">
    <source>
        <dbReference type="Pfam" id="PF07978"/>
    </source>
</evidence>
<dbReference type="HOGENOM" id="CLU_097061_1_0_6"/>
<feature type="signal peptide" evidence="1">
    <location>
        <begin position="1"/>
        <end position="23"/>
    </location>
</feature>
<sequence length="142" mass="16028">MFRTTALAACLALGALAAAPAIAADPVRQDGPIHQLRIYRIYDQTRIAFHERFRDHAARLMAGHGFDIVAMWESRSEDGPEFVYLLRWPDEATMQASWARFMADPEWAAIKRATAAGHGRFVGDIEDRTLRMVDYSPPGRVR</sequence>
<dbReference type="RefSeq" id="WP_013535259.1">
    <property type="nucleotide sequence ID" value="NC_014924.1"/>
</dbReference>
<gene>
    <name evidence="3" type="ordered locus">Psesu_1586</name>
</gene>
<reference evidence="3 4" key="1">
    <citation type="submission" date="2011-01" db="EMBL/GenBank/DDBJ databases">
        <title>Complete sequence of Pseudoxanthomonas suwonensis 11-1.</title>
        <authorList>
            <consortium name="US DOE Joint Genome Institute"/>
            <person name="Lucas S."/>
            <person name="Copeland A."/>
            <person name="Lapidus A."/>
            <person name="Cheng J.-F."/>
            <person name="Goodwin L."/>
            <person name="Pitluck S."/>
            <person name="Teshima H."/>
            <person name="Detter J.C."/>
            <person name="Han C."/>
            <person name="Tapia R."/>
            <person name="Land M."/>
            <person name="Hauser L."/>
            <person name="Kyrpides N."/>
            <person name="Ivanova N."/>
            <person name="Ovchinnikova G."/>
            <person name="Siebers A.K."/>
            <person name="Allgaier M."/>
            <person name="Thelen M.P."/>
            <person name="Hugenholtz P."/>
            <person name="Gladden J."/>
            <person name="Woyke T."/>
        </authorList>
    </citation>
    <scope>NUCLEOTIDE SEQUENCE [LARGE SCALE GENOMIC DNA]</scope>
    <source>
        <strain evidence="4">11-1</strain>
    </source>
</reference>
<dbReference type="STRING" id="743721.Psesu_1586"/>
<dbReference type="AlphaFoldDB" id="E6WTD2"/>
<dbReference type="KEGG" id="psu:Psesu_1586"/>
<proteinExistence type="predicted"/>
<dbReference type="Gene3D" id="3.30.70.100">
    <property type="match status" value="1"/>
</dbReference>
<dbReference type="InterPro" id="IPR012577">
    <property type="entry name" value="NIPSNAP"/>
</dbReference>
<keyword evidence="1" id="KW-0732">Signal</keyword>
<dbReference type="SUPFAM" id="SSF54909">
    <property type="entry name" value="Dimeric alpha+beta barrel"/>
    <property type="match status" value="1"/>
</dbReference>
<keyword evidence="4" id="KW-1185">Reference proteome</keyword>
<organism evidence="3 4">
    <name type="scientific">Pseudoxanthomonas suwonensis (strain 11-1)</name>
    <dbReference type="NCBI Taxonomy" id="743721"/>
    <lineage>
        <taxon>Bacteria</taxon>
        <taxon>Pseudomonadati</taxon>
        <taxon>Pseudomonadota</taxon>
        <taxon>Gammaproteobacteria</taxon>
        <taxon>Lysobacterales</taxon>
        <taxon>Lysobacteraceae</taxon>
        <taxon>Pseudoxanthomonas</taxon>
    </lineage>
</organism>
<evidence type="ECO:0000313" key="4">
    <source>
        <dbReference type="Proteomes" id="UP000008632"/>
    </source>
</evidence>
<dbReference type="EMBL" id="CP002446">
    <property type="protein sequence ID" value="ADV27431.1"/>
    <property type="molecule type" value="Genomic_DNA"/>
</dbReference>
<dbReference type="Proteomes" id="UP000008632">
    <property type="component" value="Chromosome"/>
</dbReference>
<feature type="chain" id="PRO_5003215078" evidence="1">
    <location>
        <begin position="24"/>
        <end position="142"/>
    </location>
</feature>
<dbReference type="Pfam" id="PF07978">
    <property type="entry name" value="NIPSNAP"/>
    <property type="match status" value="1"/>
</dbReference>
<feature type="domain" description="NIPSNAP" evidence="2">
    <location>
        <begin position="35"/>
        <end position="137"/>
    </location>
</feature>
<name>E6WTD2_PSEUU</name>
<protein>
    <submittedName>
        <fullName evidence="3">NIPSNAP family containing protein</fullName>
    </submittedName>
</protein>
<dbReference type="eggNOG" id="ENOG5032V7H">
    <property type="taxonomic scope" value="Bacteria"/>
</dbReference>
<dbReference type="InterPro" id="IPR011008">
    <property type="entry name" value="Dimeric_a/b-barrel"/>
</dbReference>
<evidence type="ECO:0000313" key="3">
    <source>
        <dbReference type="EMBL" id="ADV27431.1"/>
    </source>
</evidence>
<evidence type="ECO:0000256" key="1">
    <source>
        <dbReference type="SAM" id="SignalP"/>
    </source>
</evidence>
<dbReference type="OrthoDB" id="9809695at2"/>